<evidence type="ECO:0000313" key="3">
    <source>
        <dbReference type="Proteomes" id="UP001642900"/>
    </source>
</evidence>
<gene>
    <name evidence="2" type="ORF">G6N73_19645</name>
</gene>
<keyword evidence="3" id="KW-1185">Reference proteome</keyword>
<accession>A0A6G4WFG6</accession>
<name>A0A6G4WFG6_9HYPH</name>
<sequence length="122" mass="12687">MTTLPCHSAPGEGLTGDDAADRIAFQPRDGATATAVCSVTTPTMLVCINLQDLGRAAHRGNRLSSKGPSPASIAKSGVGPLPERTTSIRGRNWPSPERAALPRRIIPLLAVDGLGPLRLVAE</sequence>
<reference evidence="2 3" key="1">
    <citation type="submission" date="2020-02" db="EMBL/GenBank/DDBJ databases">
        <title>Genome sequence of strain CCNWXJ40-4.</title>
        <authorList>
            <person name="Gao J."/>
            <person name="Sun J."/>
        </authorList>
    </citation>
    <scope>NUCLEOTIDE SEQUENCE [LARGE SCALE GENOMIC DNA]</scope>
    <source>
        <strain evidence="2 3">CCNWXJ 40-4</strain>
    </source>
</reference>
<protein>
    <submittedName>
        <fullName evidence="2">Uncharacterized protein</fullName>
    </submittedName>
</protein>
<comment type="caution">
    <text evidence="2">The sequence shown here is derived from an EMBL/GenBank/DDBJ whole genome shotgun (WGS) entry which is preliminary data.</text>
</comment>
<evidence type="ECO:0000256" key="1">
    <source>
        <dbReference type="SAM" id="MobiDB-lite"/>
    </source>
</evidence>
<feature type="region of interest" description="Disordered" evidence="1">
    <location>
        <begin position="59"/>
        <end position="95"/>
    </location>
</feature>
<evidence type="ECO:0000313" key="2">
    <source>
        <dbReference type="EMBL" id="NGO53349.1"/>
    </source>
</evidence>
<dbReference type="Proteomes" id="UP001642900">
    <property type="component" value="Unassembled WGS sequence"/>
</dbReference>
<proteinExistence type="predicted"/>
<organism evidence="2 3">
    <name type="scientific">Allomesorhizobium camelthorni</name>
    <dbReference type="NCBI Taxonomy" id="475069"/>
    <lineage>
        <taxon>Bacteria</taxon>
        <taxon>Pseudomonadati</taxon>
        <taxon>Pseudomonadota</taxon>
        <taxon>Alphaproteobacteria</taxon>
        <taxon>Hyphomicrobiales</taxon>
        <taxon>Phyllobacteriaceae</taxon>
        <taxon>Allomesorhizobium</taxon>
    </lineage>
</organism>
<dbReference type="AlphaFoldDB" id="A0A6G4WFG6"/>
<dbReference type="RefSeq" id="WP_165030634.1">
    <property type="nucleotide sequence ID" value="NZ_JAAKZF010000030.1"/>
</dbReference>
<dbReference type="EMBL" id="JAAKZF010000030">
    <property type="protein sequence ID" value="NGO53349.1"/>
    <property type="molecule type" value="Genomic_DNA"/>
</dbReference>